<evidence type="ECO:0000313" key="2">
    <source>
        <dbReference type="EMBL" id="GAA5057511.1"/>
    </source>
</evidence>
<name>A0AAV3ULR0_9EURY</name>
<organism evidence="2 3">
    <name type="scientific">Haladaptatus pallidirubidus</name>
    <dbReference type="NCBI Taxonomy" id="1008152"/>
    <lineage>
        <taxon>Archaea</taxon>
        <taxon>Methanobacteriati</taxon>
        <taxon>Methanobacteriota</taxon>
        <taxon>Stenosarchaea group</taxon>
        <taxon>Halobacteria</taxon>
        <taxon>Halobacteriales</taxon>
        <taxon>Haladaptataceae</taxon>
        <taxon>Haladaptatus</taxon>
    </lineage>
</organism>
<feature type="compositionally biased region" description="Basic and acidic residues" evidence="1">
    <location>
        <begin position="150"/>
        <end position="160"/>
    </location>
</feature>
<dbReference type="Proteomes" id="UP001501729">
    <property type="component" value="Unassembled WGS sequence"/>
</dbReference>
<protein>
    <submittedName>
        <fullName evidence="2">Uncharacterized protein</fullName>
    </submittedName>
</protein>
<keyword evidence="3" id="KW-1185">Reference proteome</keyword>
<comment type="caution">
    <text evidence="2">The sequence shown here is derived from an EMBL/GenBank/DDBJ whole genome shotgun (WGS) entry which is preliminary data.</text>
</comment>
<proteinExistence type="predicted"/>
<dbReference type="EMBL" id="BAABKX010000015">
    <property type="protein sequence ID" value="GAA5057511.1"/>
    <property type="molecule type" value="Genomic_DNA"/>
</dbReference>
<evidence type="ECO:0000313" key="3">
    <source>
        <dbReference type="Proteomes" id="UP001501729"/>
    </source>
</evidence>
<sequence length="197" mass="22385">MVVVYRGQPRVVDDSFYDVTVASAGISGGAIIVDRSAVCPCTRRGKRFVSPNSVEQTGEDGFYRFADRVFRTEQFHRRRVVFGDSSVRDDDDWIFHLREHDFGGEGCHVEEIVSKQREGDKHAAAAEEDLRQIEGRVWNEQCGNARSKQRKESSKNDGDRLLSVQSVRLHEKRGQEGEPGENDDEQVNDVEVKRLCV</sequence>
<feature type="compositionally biased region" description="Acidic residues" evidence="1">
    <location>
        <begin position="178"/>
        <end position="188"/>
    </location>
</feature>
<gene>
    <name evidence="2" type="ORF">GCM10025751_39560</name>
</gene>
<accession>A0AAV3ULR0</accession>
<evidence type="ECO:0000256" key="1">
    <source>
        <dbReference type="SAM" id="MobiDB-lite"/>
    </source>
</evidence>
<reference evidence="2 3" key="1">
    <citation type="journal article" date="2019" name="Int. J. Syst. Evol. Microbiol.">
        <title>The Global Catalogue of Microorganisms (GCM) 10K type strain sequencing project: providing services to taxonomists for standard genome sequencing and annotation.</title>
        <authorList>
            <consortium name="The Broad Institute Genomics Platform"/>
            <consortium name="The Broad Institute Genome Sequencing Center for Infectious Disease"/>
            <person name="Wu L."/>
            <person name="Ma J."/>
        </authorList>
    </citation>
    <scope>NUCLEOTIDE SEQUENCE [LARGE SCALE GENOMIC DNA]</scope>
    <source>
        <strain evidence="2 3">JCM 17504</strain>
    </source>
</reference>
<dbReference type="AlphaFoldDB" id="A0AAV3ULR0"/>
<feature type="region of interest" description="Disordered" evidence="1">
    <location>
        <begin position="141"/>
        <end position="197"/>
    </location>
</feature>